<feature type="signal peptide" evidence="1">
    <location>
        <begin position="1"/>
        <end position="26"/>
    </location>
</feature>
<keyword evidence="1" id="KW-0732">Signal</keyword>
<feature type="chain" id="PRO_5014649847" description="Secreted protein" evidence="1">
    <location>
        <begin position="27"/>
        <end position="142"/>
    </location>
</feature>
<dbReference type="AlphaFoldDB" id="A0A2M4DIR8"/>
<dbReference type="EMBL" id="GGFL01013273">
    <property type="protein sequence ID" value="MBW77451.1"/>
    <property type="molecule type" value="Transcribed_RNA"/>
</dbReference>
<proteinExistence type="predicted"/>
<protein>
    <recommendedName>
        <fullName evidence="3">Secreted protein</fullName>
    </recommendedName>
</protein>
<accession>A0A2M4DIR8</accession>
<name>A0A2M4DIR8_ANODA</name>
<evidence type="ECO:0000256" key="1">
    <source>
        <dbReference type="SAM" id="SignalP"/>
    </source>
</evidence>
<evidence type="ECO:0000313" key="2">
    <source>
        <dbReference type="EMBL" id="MBW77451.1"/>
    </source>
</evidence>
<sequence length="142" mass="15331">MGICASLCLCVCVLVCMCVGEHAVTAHIIAAGCPFNGENDSGAVLALRRSDLSKSHLKGKSAQEEGTRAIGVEGWRSSKIKDSNAERENGEVGPVVSLIHLHTPASHTPTPHTFTRIHTHTHTHSQMISLSLYMFLLLLFKC</sequence>
<reference evidence="2" key="1">
    <citation type="submission" date="2018-01" db="EMBL/GenBank/DDBJ databases">
        <title>An insight into the sialome of Amazonian anophelines.</title>
        <authorList>
            <person name="Ribeiro J.M."/>
            <person name="Scarpassa V."/>
            <person name="Calvo E."/>
        </authorList>
    </citation>
    <scope>NUCLEOTIDE SEQUENCE</scope>
</reference>
<organism evidence="2">
    <name type="scientific">Anopheles darlingi</name>
    <name type="common">Mosquito</name>
    <dbReference type="NCBI Taxonomy" id="43151"/>
    <lineage>
        <taxon>Eukaryota</taxon>
        <taxon>Metazoa</taxon>
        <taxon>Ecdysozoa</taxon>
        <taxon>Arthropoda</taxon>
        <taxon>Hexapoda</taxon>
        <taxon>Insecta</taxon>
        <taxon>Pterygota</taxon>
        <taxon>Neoptera</taxon>
        <taxon>Endopterygota</taxon>
        <taxon>Diptera</taxon>
        <taxon>Nematocera</taxon>
        <taxon>Culicoidea</taxon>
        <taxon>Culicidae</taxon>
        <taxon>Anophelinae</taxon>
        <taxon>Anopheles</taxon>
    </lineage>
</organism>
<evidence type="ECO:0008006" key="3">
    <source>
        <dbReference type="Google" id="ProtNLM"/>
    </source>
</evidence>